<dbReference type="PANTHER" id="PTHR39229">
    <property type="entry name" value="MCG1037962"/>
    <property type="match status" value="1"/>
</dbReference>
<feature type="compositionally biased region" description="Acidic residues" evidence="1">
    <location>
        <begin position="827"/>
        <end position="837"/>
    </location>
</feature>
<dbReference type="RefSeq" id="XP_028996119.1">
    <property type="nucleotide sequence ID" value="XM_029140286.3"/>
</dbReference>
<accession>A0A6P7LQ68</accession>
<proteinExistence type="predicted"/>
<evidence type="ECO:0000313" key="4">
    <source>
        <dbReference type="RefSeq" id="XP_028996115.1"/>
    </source>
</evidence>
<dbReference type="RefSeq" id="XP_028996115.1">
    <property type="nucleotide sequence ID" value="XM_029140282.2"/>
</dbReference>
<organism evidence="3 4">
    <name type="scientific">Betta splendens</name>
    <name type="common">Siamese fighting fish</name>
    <dbReference type="NCBI Taxonomy" id="158456"/>
    <lineage>
        <taxon>Eukaryota</taxon>
        <taxon>Metazoa</taxon>
        <taxon>Chordata</taxon>
        <taxon>Craniata</taxon>
        <taxon>Vertebrata</taxon>
        <taxon>Euteleostomi</taxon>
        <taxon>Actinopterygii</taxon>
        <taxon>Neopterygii</taxon>
        <taxon>Teleostei</taxon>
        <taxon>Neoteleostei</taxon>
        <taxon>Acanthomorphata</taxon>
        <taxon>Anabantaria</taxon>
        <taxon>Anabantiformes</taxon>
        <taxon>Anabantoidei</taxon>
        <taxon>Osphronemidae</taxon>
        <taxon>Betta</taxon>
    </lineage>
</organism>
<dbReference type="InterPro" id="IPR031419">
    <property type="entry name" value="RAD51_interact"/>
</dbReference>
<dbReference type="GeneID" id="114849161"/>
<sequence length="1088" mass="122848">MTEEDNSLQRERVLTLPSPVKRRRTHRIVTNEYSEENIFDFPEFLTFENTTKFPSSKSILQKNLIVICTADNDDMQEESFIQLQDIKLIVTPRVATSVTDDASRLLPKVCVITAERHLANPGKDLLTRRDKPFSYLPNEAGNALVESYISTDISSSSDAVCHWLGKSQALDFTQNGKDWREAQCSVTKMQAFTLTCDEEIICQSDCSRGNVVCDTVNTLRQSDGAEVSTQKWDQHIFSESSLIGTEGQVGNGSRSCSHYADFEINHLYPKKDHTNEEQLIQSQICKSDRFTICDEETKSQVNKKKSMGKNPFISPADISVFPHDVVLGRNTTTENVSFEIDDLCGVKEEYDADKMKAWNEIDDHTTEAPESEKISQELAEEDNTVGLYSVIDPAIWNEPDREAEERQCNSASTPGVELSPSVEVCVMKMPPPLCFDVRTSQEVSAPNQIRQFYHQSVTLQSKDEKEDLCQSHKEPSITSSEPYNMTGNQSSSPCHPTAPPPAGEGRQESHSVVELQLKEEDQFDSFPNNLDSIRTQEAEQSQGEVSRTAWITMIKEGKNLSSFEEIKTDPHMDLEKVESEEELLHRHELQNEDGACNELKCVKDRLEEKFQVFVDHPYSAHVFQRVETTVEKKRKKVNDVAEGLKSADCENAEGVQQQNEHKTDRMEVKCVDKQTESNRSDNKLKVVNQHRKENKLSFCPDYRHRLETYMLKNTQDLVDFASPSTSDAVVPCQKEPSPSLNANSPTALNRRGRFSPVASACIRYNWVPGEVDIFEKIQLSPDDYVDNDAGRGIMSVLTGFPGQLLKSPQQQPSYSTQEPEGNHQSPEEQEREEEELQQDCHTEYMANGLLNSDAGFNDTNFISAALGQPEQQPNCESTGDSLEPIMVDSATQLKSSTGSTESDSPASDMKQYPEFEMKKQFNVVLKELNLFFDISKSDLASDRTSVQCYVGEPLKTDSSDFKDVLSSIDMGCHKNPSTDNADEDHSMEMCGGDPVISCKAGDDEQEVPLGSHMKHETCQDTAEKQGELWQVEQRRKMWSSPFMSQQLRYSPLEQAKRLEPLRTCSRPIRVGLSKRAKTKHLHRPHPYN</sequence>
<dbReference type="Proteomes" id="UP000515150">
    <property type="component" value="Chromosome 24"/>
</dbReference>
<feature type="compositionally biased region" description="Polar residues" evidence="1">
    <location>
        <begin position="806"/>
        <end position="824"/>
    </location>
</feature>
<protein>
    <submittedName>
        <fullName evidence="4 5">Uncharacterized protein LOC114849161 isoform X1</fullName>
    </submittedName>
</protein>
<dbReference type="OrthoDB" id="9934401at2759"/>
<dbReference type="PANTHER" id="PTHR39229:SF1">
    <property type="entry name" value="RAD51-ASSOCIATED PROTEIN 2"/>
    <property type="match status" value="1"/>
</dbReference>
<feature type="compositionally biased region" description="Basic and acidic residues" evidence="1">
    <location>
        <begin position="463"/>
        <end position="475"/>
    </location>
</feature>
<feature type="compositionally biased region" description="Polar residues" evidence="1">
    <location>
        <begin position="476"/>
        <end position="494"/>
    </location>
</feature>
<evidence type="ECO:0000313" key="7">
    <source>
        <dbReference type="RefSeq" id="XP_055362348.1"/>
    </source>
</evidence>
<dbReference type="InterPro" id="IPR053355">
    <property type="entry name" value="RAD51-associated"/>
</dbReference>
<evidence type="ECO:0000313" key="6">
    <source>
        <dbReference type="RefSeq" id="XP_055362347.1"/>
    </source>
</evidence>
<evidence type="ECO:0000256" key="1">
    <source>
        <dbReference type="SAM" id="MobiDB-lite"/>
    </source>
</evidence>
<dbReference type="RefSeq" id="XP_055362348.1">
    <property type="nucleotide sequence ID" value="XM_055506373.1"/>
</dbReference>
<dbReference type="KEGG" id="bspl:114849161"/>
<evidence type="ECO:0000313" key="5">
    <source>
        <dbReference type="RefSeq" id="XP_028996119.1"/>
    </source>
</evidence>
<dbReference type="RefSeq" id="XP_055362349.1">
    <property type="nucleotide sequence ID" value="XM_055506374.1"/>
</dbReference>
<feature type="region of interest" description="Disordered" evidence="1">
    <location>
        <begin position="802"/>
        <end position="838"/>
    </location>
</feature>
<dbReference type="Pfam" id="PF15696">
    <property type="entry name" value="RAD51_interact"/>
    <property type="match status" value="1"/>
</dbReference>
<feature type="domain" description="RAD51 interacting motif" evidence="2">
    <location>
        <begin position="1057"/>
        <end position="1082"/>
    </location>
</feature>
<dbReference type="AlphaFoldDB" id="A0A6P7LQ68"/>
<reference evidence="4 5" key="1">
    <citation type="submission" date="2025-04" db="UniProtKB">
        <authorList>
            <consortium name="RefSeq"/>
        </authorList>
    </citation>
    <scope>IDENTIFICATION</scope>
</reference>
<keyword evidence="3" id="KW-1185">Reference proteome</keyword>
<feature type="region of interest" description="Disordered" evidence="1">
    <location>
        <begin position="463"/>
        <end position="509"/>
    </location>
</feature>
<dbReference type="GO" id="GO:0032991">
    <property type="term" value="C:protein-containing complex"/>
    <property type="evidence" value="ECO:0007669"/>
    <property type="project" value="TreeGrafter"/>
</dbReference>
<name>A0A6P7LQ68_BETSP</name>
<evidence type="ECO:0000259" key="2">
    <source>
        <dbReference type="Pfam" id="PF15696"/>
    </source>
</evidence>
<dbReference type="RefSeq" id="XP_055362347.1">
    <property type="nucleotide sequence ID" value="XM_055506372.1"/>
</dbReference>
<evidence type="ECO:0000313" key="8">
    <source>
        <dbReference type="RefSeq" id="XP_055362349.1"/>
    </source>
</evidence>
<gene>
    <name evidence="4 5 6 7 8" type="primary">LOC114849161</name>
</gene>
<evidence type="ECO:0000313" key="3">
    <source>
        <dbReference type="Proteomes" id="UP000515150"/>
    </source>
</evidence>